<evidence type="ECO:0000259" key="7">
    <source>
        <dbReference type="SMART" id="SM00657"/>
    </source>
</evidence>
<dbReference type="PANTHER" id="PTHR15561:SF0">
    <property type="entry name" value="DNA-DIRECTED RNA POLYMERASE III SUBUNIT RPC9"/>
    <property type="match status" value="1"/>
</dbReference>
<dbReference type="InterPro" id="IPR038324">
    <property type="entry name" value="Rpb4/RPC9_sf"/>
</dbReference>
<dbReference type="SMART" id="SM00657">
    <property type="entry name" value="RPOL4c"/>
    <property type="match status" value="1"/>
</dbReference>
<evidence type="ECO:0000256" key="5">
    <source>
        <dbReference type="ARBA" id="ARBA00023163"/>
    </source>
</evidence>
<feature type="domain" description="RNA polymerase Rpb4/RPC9 core" evidence="7">
    <location>
        <begin position="2"/>
        <end position="121"/>
    </location>
</feature>
<evidence type="ECO:0000313" key="9">
    <source>
        <dbReference type="Proteomes" id="UP001344447"/>
    </source>
</evidence>
<dbReference type="SUPFAM" id="SSF47819">
    <property type="entry name" value="HRDC-like"/>
    <property type="match status" value="1"/>
</dbReference>
<dbReference type="AlphaFoldDB" id="A0AAN7TWC9"/>
<keyword evidence="9" id="KW-1185">Reference proteome</keyword>
<dbReference type="Gene3D" id="1.20.1250.40">
    <property type="match status" value="1"/>
</dbReference>
<evidence type="ECO:0000313" key="8">
    <source>
        <dbReference type="EMBL" id="KAK5580232.1"/>
    </source>
</evidence>
<evidence type="ECO:0000256" key="3">
    <source>
        <dbReference type="ARBA" id="ARBA00016672"/>
    </source>
</evidence>
<protein>
    <recommendedName>
        <fullName evidence="3">DNA-directed RNA polymerase III subunit RPC9</fullName>
    </recommendedName>
</protein>
<dbReference type="GO" id="GO:0005666">
    <property type="term" value="C:RNA polymerase III complex"/>
    <property type="evidence" value="ECO:0007669"/>
    <property type="project" value="InterPro"/>
</dbReference>
<dbReference type="Pfam" id="PF03874">
    <property type="entry name" value="RNA_pol_Rpb4"/>
    <property type="match status" value="1"/>
</dbReference>
<comment type="similarity">
    <text evidence="2">Belongs to the eukaryotic RPC9 RNA polymerase subunit family.</text>
</comment>
<keyword evidence="6" id="KW-0539">Nucleus</keyword>
<dbReference type="Proteomes" id="UP001344447">
    <property type="component" value="Unassembled WGS sequence"/>
</dbReference>
<dbReference type="InterPro" id="IPR038846">
    <property type="entry name" value="RPC9"/>
</dbReference>
<keyword evidence="4" id="KW-0240">DNA-directed RNA polymerase</keyword>
<dbReference type="GO" id="GO:0000166">
    <property type="term" value="F:nucleotide binding"/>
    <property type="evidence" value="ECO:0007669"/>
    <property type="project" value="InterPro"/>
</dbReference>
<evidence type="ECO:0000256" key="1">
    <source>
        <dbReference type="ARBA" id="ARBA00004123"/>
    </source>
</evidence>
<sequence length="130" mass="14933">MKIIKKDKEEIITNFEVLQLLKHKRKIEEQVLLNEFVNNVIRYLETTPASKQTIDSVKECKKNITKLSNDSGCKILKGEMLQLLNIAPSSEVEVHLVIEDCEDRIDAKEVLKEIKNSLGEEAVIRDENTL</sequence>
<comment type="subcellular location">
    <subcellularLocation>
        <location evidence="1">Nucleus</location>
    </subcellularLocation>
</comment>
<organism evidence="8 9">
    <name type="scientific">Dictyostelium firmibasis</name>
    <dbReference type="NCBI Taxonomy" id="79012"/>
    <lineage>
        <taxon>Eukaryota</taxon>
        <taxon>Amoebozoa</taxon>
        <taxon>Evosea</taxon>
        <taxon>Eumycetozoa</taxon>
        <taxon>Dictyostelia</taxon>
        <taxon>Dictyosteliales</taxon>
        <taxon>Dictyosteliaceae</taxon>
        <taxon>Dictyostelium</taxon>
    </lineage>
</organism>
<dbReference type="GO" id="GO:0006384">
    <property type="term" value="P:transcription initiation at RNA polymerase III promoter"/>
    <property type="evidence" value="ECO:0007669"/>
    <property type="project" value="InterPro"/>
</dbReference>
<reference evidence="8 9" key="1">
    <citation type="submission" date="2023-11" db="EMBL/GenBank/DDBJ databases">
        <title>Dfirmibasis_genome.</title>
        <authorList>
            <person name="Edelbroek B."/>
            <person name="Kjellin J."/>
            <person name="Jerlstrom-Hultqvist J."/>
            <person name="Soderbom F."/>
        </authorList>
    </citation>
    <scope>NUCLEOTIDE SEQUENCE [LARGE SCALE GENOMIC DNA]</scope>
    <source>
        <strain evidence="8 9">TNS-C-14</strain>
    </source>
</reference>
<evidence type="ECO:0000256" key="6">
    <source>
        <dbReference type="ARBA" id="ARBA00023242"/>
    </source>
</evidence>
<dbReference type="EMBL" id="JAVFKY010000002">
    <property type="protein sequence ID" value="KAK5580232.1"/>
    <property type="molecule type" value="Genomic_DNA"/>
</dbReference>
<dbReference type="InterPro" id="IPR005574">
    <property type="entry name" value="Rpb4/RPC9"/>
</dbReference>
<dbReference type="InterPro" id="IPR006590">
    <property type="entry name" value="RNA_pol_Rpb4/RPC9_core"/>
</dbReference>
<dbReference type="InterPro" id="IPR010997">
    <property type="entry name" value="HRDC-like_sf"/>
</dbReference>
<evidence type="ECO:0000256" key="2">
    <source>
        <dbReference type="ARBA" id="ARBA00006898"/>
    </source>
</evidence>
<proteinExistence type="inferred from homology"/>
<accession>A0AAN7TWC9</accession>
<evidence type="ECO:0000256" key="4">
    <source>
        <dbReference type="ARBA" id="ARBA00022478"/>
    </source>
</evidence>
<comment type="caution">
    <text evidence="8">The sequence shown here is derived from an EMBL/GenBank/DDBJ whole genome shotgun (WGS) entry which is preliminary data.</text>
</comment>
<name>A0AAN7TWC9_9MYCE</name>
<dbReference type="PANTHER" id="PTHR15561">
    <property type="entry name" value="CALCITONIN GENE-RELATED PEPTIDE-RECEPTOR COMPONENT PROTEIN"/>
    <property type="match status" value="1"/>
</dbReference>
<keyword evidence="5" id="KW-0804">Transcription</keyword>
<gene>
    <name evidence="8" type="ORF">RB653_000247</name>
</gene>